<dbReference type="InterPro" id="IPR051321">
    <property type="entry name" value="PHA/PHB_synthase"/>
</dbReference>
<proteinExistence type="predicted"/>
<keyword evidence="3" id="KW-0808">Transferase</keyword>
<name>A0A7Y3W5Q0_9PROT</name>
<evidence type="ECO:0000259" key="6">
    <source>
        <dbReference type="Pfam" id="PF07167"/>
    </source>
</evidence>
<dbReference type="GO" id="GO:0005737">
    <property type="term" value="C:cytoplasm"/>
    <property type="evidence" value="ECO:0007669"/>
    <property type="project" value="UniProtKB-SubCell"/>
</dbReference>
<dbReference type="InterPro" id="IPR010963">
    <property type="entry name" value="PHA_synth_I"/>
</dbReference>
<dbReference type="NCBIfam" id="TIGR01838">
    <property type="entry name" value="PHA_synth_I"/>
    <property type="match status" value="1"/>
</dbReference>
<dbReference type="InterPro" id="IPR029058">
    <property type="entry name" value="AB_hydrolase_fold"/>
</dbReference>
<dbReference type="PANTHER" id="PTHR36837:SF5">
    <property type="entry name" value="POLY-3-HYDROXYBUTYRATE SYNTHASE"/>
    <property type="match status" value="1"/>
</dbReference>
<sequence length="733" mass="80651">MSKTERKTSTRASKTSRAPSKPRTIKAAADVDDSAIADAPTAKAPAKKAPAKKTAAKKAPVKKTAAKKAPAKKAAAKKTAAKKAPAKKASVKKAAAKKAASKAPAASAAPKKEAPLKDVTAAKAKTQFPNNPFTGDAKIPDYSDMARFARTMADINVKAQDVMRDATERQVQRGRRGAEPTPDPLNVADATTDVMTALSQDPMKVMGLQMSLWDNYTKLFATMADKFTGSETTPVIEPSASDRRFKHDAWTENPALDFVKQSYLILSKWVDDAILAADGIDEATKRRAQFHADQFLSAMSPTNVPALNPDVVDETMATQGANFIKGLENFMADLERGHGELAIRQADLDFFKVGENLATTPGKVVYQNEMMQLIQYSPATEHVAENPMVIFPPWINKFYILDLQAQNSFIRWLVEQGRTVFVVSWVNPGTELKDKSFPDYMRQGVYEALEAATRATGAEKFDTIGYCIGGTLLATTLGYMAQQGDERINTATFFTAQTDFVEAGDLLLFVDDKQLKNMEKQIDASGGVLEGSAMARTFNMLRPNDLIWSAFVDNYYMGKEAKKFDLLHWNADSTRMTKACHLFYLREFYQHNKLALGELEIDGVTIDLSKVETPVFMQAGEKDHIAPPGSVFRSAQLFGGPDVTYMLAGSGHIAGVINHPDKKKYHFRTNDDLPASMEEWVAGAEFHEHSWWPHWIEWLTERSGGKVPARVPGDGELSVIEDAPGSYVKVRAE</sequence>
<evidence type="ECO:0000256" key="5">
    <source>
        <dbReference type="SAM" id="MobiDB-lite"/>
    </source>
</evidence>
<dbReference type="EMBL" id="JABFCX010000003">
    <property type="protein sequence ID" value="NNU16552.1"/>
    <property type="molecule type" value="Genomic_DNA"/>
</dbReference>
<gene>
    <name evidence="7" type="primary">phaC</name>
    <name evidence="7" type="ORF">HK107_09490</name>
</gene>
<dbReference type="GO" id="GO:0042619">
    <property type="term" value="P:poly-hydroxybutyrate biosynthetic process"/>
    <property type="evidence" value="ECO:0007669"/>
    <property type="project" value="InterPro"/>
</dbReference>
<evidence type="ECO:0000256" key="3">
    <source>
        <dbReference type="ARBA" id="ARBA00022679"/>
    </source>
</evidence>
<dbReference type="SUPFAM" id="SSF53474">
    <property type="entry name" value="alpha/beta-Hydrolases"/>
    <property type="match status" value="1"/>
</dbReference>
<dbReference type="InterPro" id="IPR010941">
    <property type="entry name" value="PhaC_N"/>
</dbReference>
<dbReference type="Pfam" id="PF07167">
    <property type="entry name" value="PhaC_N"/>
    <property type="match status" value="1"/>
</dbReference>
<keyword evidence="8" id="KW-1185">Reference proteome</keyword>
<keyword evidence="4" id="KW-0012">Acyltransferase</keyword>
<protein>
    <submittedName>
        <fullName evidence="7">Class I poly(R)-hydroxyalkanoic acid synthase</fullName>
    </submittedName>
</protein>
<evidence type="ECO:0000256" key="4">
    <source>
        <dbReference type="ARBA" id="ARBA00023315"/>
    </source>
</evidence>
<reference evidence="7 8" key="1">
    <citation type="submission" date="2020-05" db="EMBL/GenBank/DDBJ databases">
        <title>Parvularcula mediterraneae sp. nov., isolated from polypropylene straw from shallow seawater of the seashore of Laganas in Zakynthos island, Greece.</title>
        <authorList>
            <person name="Szabo I."/>
            <person name="Al-Omari J."/>
            <person name="Rado J."/>
            <person name="Szerdahelyi G.S."/>
        </authorList>
    </citation>
    <scope>NUCLEOTIDE SEQUENCE [LARGE SCALE GENOMIC DNA]</scope>
    <source>
        <strain evidence="7 8">ZS-1/3</strain>
    </source>
</reference>
<feature type="region of interest" description="Disordered" evidence="5">
    <location>
        <begin position="1"/>
        <end position="116"/>
    </location>
</feature>
<comment type="caution">
    <text evidence="7">The sequence shown here is derived from an EMBL/GenBank/DDBJ whole genome shotgun (WGS) entry which is preliminary data.</text>
</comment>
<evidence type="ECO:0000256" key="2">
    <source>
        <dbReference type="ARBA" id="ARBA00022490"/>
    </source>
</evidence>
<dbReference type="Proteomes" id="UP000536835">
    <property type="component" value="Unassembled WGS sequence"/>
</dbReference>
<dbReference type="AlphaFoldDB" id="A0A7Y3W5Q0"/>
<dbReference type="RefSeq" id="WP_173199120.1">
    <property type="nucleotide sequence ID" value="NZ_JABFCX010000003.1"/>
</dbReference>
<comment type="subcellular location">
    <subcellularLocation>
        <location evidence="1">Cytoplasm</location>
    </subcellularLocation>
</comment>
<keyword evidence="2" id="KW-0963">Cytoplasm</keyword>
<feature type="domain" description="Poly-beta-hydroxybutyrate polymerase N-terminal" evidence="6">
    <location>
        <begin position="242"/>
        <end position="413"/>
    </location>
</feature>
<dbReference type="GO" id="GO:0016746">
    <property type="term" value="F:acyltransferase activity"/>
    <property type="evidence" value="ECO:0007669"/>
    <property type="project" value="UniProtKB-KW"/>
</dbReference>
<dbReference type="PANTHER" id="PTHR36837">
    <property type="entry name" value="POLY(3-HYDROXYALKANOATE) POLYMERASE SUBUNIT PHAC"/>
    <property type="match status" value="1"/>
</dbReference>
<organism evidence="7 8">
    <name type="scientific">Parvularcula mediterranea</name>
    <dbReference type="NCBI Taxonomy" id="2732508"/>
    <lineage>
        <taxon>Bacteria</taxon>
        <taxon>Pseudomonadati</taxon>
        <taxon>Pseudomonadota</taxon>
        <taxon>Alphaproteobacteria</taxon>
        <taxon>Parvularculales</taxon>
        <taxon>Parvularculaceae</taxon>
        <taxon>Parvularcula</taxon>
    </lineage>
</organism>
<feature type="compositionally biased region" description="Basic residues" evidence="5">
    <location>
        <begin position="45"/>
        <end position="100"/>
    </location>
</feature>
<dbReference type="Gene3D" id="3.40.50.1820">
    <property type="entry name" value="alpha/beta hydrolase"/>
    <property type="match status" value="1"/>
</dbReference>
<evidence type="ECO:0000256" key="1">
    <source>
        <dbReference type="ARBA" id="ARBA00004496"/>
    </source>
</evidence>
<accession>A0A7Y3W5Q0</accession>
<evidence type="ECO:0000313" key="7">
    <source>
        <dbReference type="EMBL" id="NNU16552.1"/>
    </source>
</evidence>
<evidence type="ECO:0000313" key="8">
    <source>
        <dbReference type="Proteomes" id="UP000536835"/>
    </source>
</evidence>